<comment type="caution">
    <text evidence="1">The sequence shown here is derived from an EMBL/GenBank/DDBJ whole genome shotgun (WGS) entry which is preliminary data.</text>
</comment>
<name>A0A645ADE1_9ZZZZ</name>
<sequence>MSGAFFRDLNLTVRNQVDIMTAGRDDQFVRSSLDITDCETERLGSLILIKRIIIIRISGNKRRIIDSIAF</sequence>
<evidence type="ECO:0000313" key="1">
    <source>
        <dbReference type="EMBL" id="MPM50976.1"/>
    </source>
</evidence>
<dbReference type="EMBL" id="VSSQ01013206">
    <property type="protein sequence ID" value="MPM50976.1"/>
    <property type="molecule type" value="Genomic_DNA"/>
</dbReference>
<reference evidence="1" key="1">
    <citation type="submission" date="2019-08" db="EMBL/GenBank/DDBJ databases">
        <authorList>
            <person name="Kucharzyk K."/>
            <person name="Murdoch R.W."/>
            <person name="Higgins S."/>
            <person name="Loffler F."/>
        </authorList>
    </citation>
    <scope>NUCLEOTIDE SEQUENCE</scope>
</reference>
<protein>
    <submittedName>
        <fullName evidence="1">Uncharacterized protein</fullName>
    </submittedName>
</protein>
<proteinExistence type="predicted"/>
<gene>
    <name evidence="1" type="ORF">SDC9_97722</name>
</gene>
<dbReference type="AlphaFoldDB" id="A0A645ADE1"/>
<accession>A0A645ADE1</accession>
<organism evidence="1">
    <name type="scientific">bioreactor metagenome</name>
    <dbReference type="NCBI Taxonomy" id="1076179"/>
    <lineage>
        <taxon>unclassified sequences</taxon>
        <taxon>metagenomes</taxon>
        <taxon>ecological metagenomes</taxon>
    </lineage>
</organism>